<dbReference type="PROSITE" id="PS51371">
    <property type="entry name" value="CBS"/>
    <property type="match status" value="1"/>
</dbReference>
<dbReference type="RefSeq" id="WP_111242645.1">
    <property type="nucleotide sequence ID" value="NZ_AP023358.1"/>
</dbReference>
<evidence type="ECO:0000256" key="10">
    <source>
        <dbReference type="PROSITE-ProRule" id="PRU01193"/>
    </source>
</evidence>
<comment type="similarity">
    <text evidence="2">Belongs to the UPF0053 family.</text>
</comment>
<evidence type="ECO:0000313" key="14">
    <source>
        <dbReference type="Proteomes" id="UP000248627"/>
    </source>
</evidence>
<name>A0A2W2CJJ6_9ACTN</name>
<dbReference type="InterPro" id="IPR002550">
    <property type="entry name" value="CNNM"/>
</dbReference>
<protein>
    <recommendedName>
        <fullName evidence="15">Hemolysin, contains CBS domains</fullName>
    </recommendedName>
</protein>
<comment type="subcellular location">
    <subcellularLocation>
        <location evidence="1">Cell membrane</location>
        <topology evidence="1">Multi-pass membrane protein</topology>
    </subcellularLocation>
</comment>
<dbReference type="InterPro" id="IPR016169">
    <property type="entry name" value="FAD-bd_PCMH_sub2"/>
</dbReference>
<dbReference type="Gene3D" id="3.10.580.10">
    <property type="entry name" value="CBS-domain"/>
    <property type="match status" value="1"/>
</dbReference>
<dbReference type="SUPFAM" id="SSF54631">
    <property type="entry name" value="CBS-domain pair"/>
    <property type="match status" value="1"/>
</dbReference>
<dbReference type="Pfam" id="PF00571">
    <property type="entry name" value="CBS"/>
    <property type="match status" value="1"/>
</dbReference>
<dbReference type="Pfam" id="PF01595">
    <property type="entry name" value="CNNM"/>
    <property type="match status" value="1"/>
</dbReference>
<dbReference type="GO" id="GO:0050660">
    <property type="term" value="F:flavin adenine dinucleotide binding"/>
    <property type="evidence" value="ECO:0007669"/>
    <property type="project" value="InterPro"/>
</dbReference>
<keyword evidence="5" id="KW-0677">Repeat</keyword>
<evidence type="ECO:0000256" key="9">
    <source>
        <dbReference type="PROSITE-ProRule" id="PRU00703"/>
    </source>
</evidence>
<evidence type="ECO:0000259" key="12">
    <source>
        <dbReference type="PROSITE" id="PS51846"/>
    </source>
</evidence>
<dbReference type="InterPro" id="IPR044751">
    <property type="entry name" value="Ion_transp-like_CBS"/>
</dbReference>
<keyword evidence="14" id="KW-1185">Reference proteome</keyword>
<keyword evidence="6 10" id="KW-1133">Transmembrane helix</keyword>
<organism evidence="13 14">
    <name type="scientific">Micromonospora endophytica</name>
    <dbReference type="NCBI Taxonomy" id="515350"/>
    <lineage>
        <taxon>Bacteria</taxon>
        <taxon>Bacillati</taxon>
        <taxon>Actinomycetota</taxon>
        <taxon>Actinomycetes</taxon>
        <taxon>Micromonosporales</taxon>
        <taxon>Micromonosporaceae</taxon>
        <taxon>Micromonospora</taxon>
    </lineage>
</organism>
<evidence type="ECO:0000256" key="6">
    <source>
        <dbReference type="ARBA" id="ARBA00022989"/>
    </source>
</evidence>
<dbReference type="InterPro" id="IPR046342">
    <property type="entry name" value="CBS_dom_sf"/>
</dbReference>
<sequence>MTEWLLLAVAVLLIAANALFVAAEFAFVTVDRATVERRAQDGDRRSAGLLAGLRTLSTQLSGAQLGITVTSLIVGFLAEPSLATLLRGPLGLTGLSDSAVTTMSLALALALATGFQMVFGELVPKNWAISEPLRVGRAVAGAQRGFTTAAGPLIRFLNGTANRILRLMGIEPTEELASARSPQELASLVSRSGQEGTLDARTAELVARSIDFGERTAADVMTPRTRVRFVAADAPAAEVLALAAGTGHARFPVTGTGVDDVVGAVHFKHALAVPAVERSTQSVRTIMSGLPEVPETMPLDPLLAVLREQGLQMAVVVDEYGGTAGIVTLEDLVEEIVGEIADEQDAPHRRHHRAADGTWTLSGLLRPDEASRLIGLDLPEARDTDTLGGLVTEHLGRFPQVGDTITLPVADRNQSDPDGLPTPTHAELAVTRLDGRRVDRLTLRRTDNHLSEEARS</sequence>
<feature type="domain" description="CNNM transmembrane" evidence="12">
    <location>
        <begin position="1"/>
        <end position="202"/>
    </location>
</feature>
<dbReference type="Gene3D" id="3.30.465.10">
    <property type="match status" value="1"/>
</dbReference>
<evidence type="ECO:0000259" key="11">
    <source>
        <dbReference type="PROSITE" id="PS51371"/>
    </source>
</evidence>
<dbReference type="PROSITE" id="PS51846">
    <property type="entry name" value="CNNM"/>
    <property type="match status" value="1"/>
</dbReference>
<keyword evidence="4 10" id="KW-0812">Transmembrane</keyword>
<dbReference type="Proteomes" id="UP000248627">
    <property type="component" value="Unassembled WGS sequence"/>
</dbReference>
<proteinExistence type="inferred from homology"/>
<dbReference type="InterPro" id="IPR005170">
    <property type="entry name" value="Transptr-assoc_dom"/>
</dbReference>
<evidence type="ECO:0000256" key="8">
    <source>
        <dbReference type="ARBA" id="ARBA00023136"/>
    </source>
</evidence>
<dbReference type="SMART" id="SM01091">
    <property type="entry name" value="CorC_HlyC"/>
    <property type="match status" value="1"/>
</dbReference>
<evidence type="ECO:0000256" key="2">
    <source>
        <dbReference type="ARBA" id="ARBA00006337"/>
    </source>
</evidence>
<dbReference type="InterPro" id="IPR051676">
    <property type="entry name" value="UPF0053_domain"/>
</dbReference>
<dbReference type="PANTHER" id="PTHR43099">
    <property type="entry name" value="UPF0053 PROTEIN YRKA"/>
    <property type="match status" value="1"/>
</dbReference>
<dbReference type="Pfam" id="PF03471">
    <property type="entry name" value="CorC_HlyC"/>
    <property type="match status" value="1"/>
</dbReference>
<reference evidence="13 14" key="1">
    <citation type="submission" date="2018-01" db="EMBL/GenBank/DDBJ databases">
        <title>Draft genome sequence of Jishengella endophytica.</title>
        <authorList>
            <person name="Sahin N."/>
            <person name="Ay H."/>
            <person name="Saygin H."/>
        </authorList>
    </citation>
    <scope>NUCLEOTIDE SEQUENCE [LARGE SCALE GENOMIC DNA]</scope>
    <source>
        <strain evidence="13 14">DSM 45430</strain>
    </source>
</reference>
<dbReference type="OrthoDB" id="110231at2"/>
<evidence type="ECO:0000256" key="7">
    <source>
        <dbReference type="ARBA" id="ARBA00023122"/>
    </source>
</evidence>
<evidence type="ECO:0000256" key="1">
    <source>
        <dbReference type="ARBA" id="ARBA00004651"/>
    </source>
</evidence>
<evidence type="ECO:0008006" key="15">
    <source>
        <dbReference type="Google" id="ProtNLM"/>
    </source>
</evidence>
<evidence type="ECO:0000256" key="5">
    <source>
        <dbReference type="ARBA" id="ARBA00022737"/>
    </source>
</evidence>
<dbReference type="PANTHER" id="PTHR43099:SF6">
    <property type="entry name" value="UPF0053 PROTEIN RV1842C"/>
    <property type="match status" value="1"/>
</dbReference>
<feature type="domain" description="CBS" evidence="11">
    <location>
        <begin position="286"/>
        <end position="343"/>
    </location>
</feature>
<dbReference type="SUPFAM" id="SSF56176">
    <property type="entry name" value="FAD-binding/transporter-associated domain-like"/>
    <property type="match status" value="1"/>
</dbReference>
<dbReference type="InterPro" id="IPR036318">
    <property type="entry name" value="FAD-bd_PCMH-like_sf"/>
</dbReference>
<comment type="caution">
    <text evidence="13">The sequence shown here is derived from an EMBL/GenBank/DDBJ whole genome shotgun (WGS) entry which is preliminary data.</text>
</comment>
<gene>
    <name evidence="13" type="ORF">C1I93_08250</name>
</gene>
<evidence type="ECO:0000256" key="3">
    <source>
        <dbReference type="ARBA" id="ARBA00022475"/>
    </source>
</evidence>
<keyword evidence="3" id="KW-1003">Cell membrane</keyword>
<dbReference type="AlphaFoldDB" id="A0A2W2CJJ6"/>
<evidence type="ECO:0000313" key="13">
    <source>
        <dbReference type="EMBL" id="PZF98672.1"/>
    </source>
</evidence>
<accession>A0A2W2CJJ6</accession>
<dbReference type="GO" id="GO:0005886">
    <property type="term" value="C:plasma membrane"/>
    <property type="evidence" value="ECO:0007669"/>
    <property type="project" value="UniProtKB-SubCell"/>
</dbReference>
<dbReference type="CDD" id="cd04590">
    <property type="entry name" value="CBS_pair_CorC_HlyC_assoc"/>
    <property type="match status" value="1"/>
</dbReference>
<keyword evidence="7 9" id="KW-0129">CBS domain</keyword>
<evidence type="ECO:0000256" key="4">
    <source>
        <dbReference type="ARBA" id="ARBA00022692"/>
    </source>
</evidence>
<dbReference type="EMBL" id="POTX01000036">
    <property type="protein sequence ID" value="PZF98672.1"/>
    <property type="molecule type" value="Genomic_DNA"/>
</dbReference>
<dbReference type="InterPro" id="IPR000644">
    <property type="entry name" value="CBS_dom"/>
</dbReference>
<keyword evidence="8 10" id="KW-0472">Membrane</keyword>